<comment type="caution">
    <text evidence="7">The sequence shown here is derived from an EMBL/GenBank/DDBJ whole genome shotgun (WGS) entry which is preliminary data.</text>
</comment>
<protein>
    <recommendedName>
        <fullName evidence="6">G-protein coupled receptors family 1 profile domain-containing protein</fullName>
    </recommendedName>
</protein>
<keyword evidence="4 5" id="KW-0472">Membrane</keyword>
<evidence type="ECO:0000256" key="5">
    <source>
        <dbReference type="SAM" id="Phobius"/>
    </source>
</evidence>
<evidence type="ECO:0000259" key="6">
    <source>
        <dbReference type="PROSITE" id="PS50262"/>
    </source>
</evidence>
<dbReference type="SUPFAM" id="SSF81321">
    <property type="entry name" value="Family A G protein-coupled receptor-like"/>
    <property type="match status" value="1"/>
</dbReference>
<gene>
    <name evidence="7" type="ORF">PFISCL1PPCAC_24382</name>
</gene>
<evidence type="ECO:0000256" key="1">
    <source>
        <dbReference type="ARBA" id="ARBA00004370"/>
    </source>
</evidence>
<dbReference type="InterPro" id="IPR019430">
    <property type="entry name" value="7TM_GPCR_serpentine_rcpt_Srx"/>
</dbReference>
<name>A0AAV5WR55_9BILA</name>
<dbReference type="InterPro" id="IPR017452">
    <property type="entry name" value="GPCR_Rhodpsn_7TM"/>
</dbReference>
<dbReference type="Proteomes" id="UP001432322">
    <property type="component" value="Unassembled WGS sequence"/>
</dbReference>
<dbReference type="GO" id="GO:0016020">
    <property type="term" value="C:membrane"/>
    <property type="evidence" value="ECO:0007669"/>
    <property type="project" value="UniProtKB-SubCell"/>
</dbReference>
<feature type="transmembrane region" description="Helical" evidence="5">
    <location>
        <begin position="70"/>
        <end position="90"/>
    </location>
</feature>
<keyword evidence="3 5" id="KW-1133">Transmembrane helix</keyword>
<feature type="transmembrane region" description="Helical" evidence="5">
    <location>
        <begin position="6"/>
        <end position="21"/>
    </location>
</feature>
<evidence type="ECO:0000256" key="3">
    <source>
        <dbReference type="ARBA" id="ARBA00022989"/>
    </source>
</evidence>
<feature type="transmembrane region" description="Helical" evidence="5">
    <location>
        <begin position="111"/>
        <end position="128"/>
    </location>
</feature>
<feature type="domain" description="G-protein coupled receptors family 1 profile" evidence="6">
    <location>
        <begin position="12"/>
        <end position="216"/>
    </location>
</feature>
<feature type="transmembrane region" description="Helical" evidence="5">
    <location>
        <begin position="237"/>
        <end position="259"/>
    </location>
</feature>
<evidence type="ECO:0000313" key="8">
    <source>
        <dbReference type="Proteomes" id="UP001432322"/>
    </source>
</evidence>
<accession>A0AAV5WR55</accession>
<evidence type="ECO:0000256" key="4">
    <source>
        <dbReference type="ARBA" id="ARBA00023136"/>
    </source>
</evidence>
<comment type="subcellular location">
    <subcellularLocation>
        <location evidence="1">Membrane</location>
    </subcellularLocation>
</comment>
<dbReference type="PANTHER" id="PTHR23017">
    <property type="entry name" value="SERPENTINE RECEPTOR, CLASS X"/>
    <property type="match status" value="1"/>
</dbReference>
<proteinExistence type="predicted"/>
<reference evidence="7" key="1">
    <citation type="submission" date="2023-10" db="EMBL/GenBank/DDBJ databases">
        <title>Genome assembly of Pristionchus species.</title>
        <authorList>
            <person name="Yoshida K."/>
            <person name="Sommer R.J."/>
        </authorList>
    </citation>
    <scope>NUCLEOTIDE SEQUENCE</scope>
    <source>
        <strain evidence="7">RS5133</strain>
    </source>
</reference>
<feature type="transmembrane region" description="Helical" evidence="5">
    <location>
        <begin position="161"/>
        <end position="180"/>
    </location>
</feature>
<dbReference type="PROSITE" id="PS50262">
    <property type="entry name" value="G_PROTEIN_RECEP_F1_2"/>
    <property type="match status" value="1"/>
</dbReference>
<feature type="non-terminal residue" evidence="7">
    <location>
        <position position="1"/>
    </location>
</feature>
<feature type="non-terminal residue" evidence="7">
    <location>
        <position position="297"/>
    </location>
</feature>
<dbReference type="AlphaFoldDB" id="A0AAV5WR55"/>
<sequence>IQFQLGLSGFIFNSIVVLFLRKAKSFSNPFGILTLNQAVTDLINSTVFAFIVAPAVIFTLPLPFDLTARLGQLLFLAYDCCSWSHLAITLNRFTSIFFPFHYLDVFSRHKTLLYVLIIWVLAICINFYEYVFVDCHFYLPIGAWNFDFKGGAACKDIECNMFLTAVIAIIDIITVVKFHYYSMNREITSNRSKKRKQKQEFYFLAQAMLQSSLFYIELVCCYNIGALPFMASPWAQFTLRTVAWVTTHSADGLITLICNGDFRRQFSYRVLRKNKESIEMHSAKTSVFKLAPKISVE</sequence>
<feature type="transmembrane region" description="Helical" evidence="5">
    <location>
        <begin position="42"/>
        <end position="64"/>
    </location>
</feature>
<evidence type="ECO:0000256" key="2">
    <source>
        <dbReference type="ARBA" id="ARBA00022692"/>
    </source>
</evidence>
<evidence type="ECO:0000313" key="7">
    <source>
        <dbReference type="EMBL" id="GMT33085.1"/>
    </source>
</evidence>
<dbReference type="Gene3D" id="1.20.1070.10">
    <property type="entry name" value="Rhodopsin 7-helix transmembrane proteins"/>
    <property type="match status" value="1"/>
</dbReference>
<dbReference type="CDD" id="cd00637">
    <property type="entry name" value="7tm_classA_rhodopsin-like"/>
    <property type="match status" value="1"/>
</dbReference>
<organism evidence="7 8">
    <name type="scientific">Pristionchus fissidentatus</name>
    <dbReference type="NCBI Taxonomy" id="1538716"/>
    <lineage>
        <taxon>Eukaryota</taxon>
        <taxon>Metazoa</taxon>
        <taxon>Ecdysozoa</taxon>
        <taxon>Nematoda</taxon>
        <taxon>Chromadorea</taxon>
        <taxon>Rhabditida</taxon>
        <taxon>Rhabditina</taxon>
        <taxon>Diplogasteromorpha</taxon>
        <taxon>Diplogasteroidea</taxon>
        <taxon>Neodiplogasteridae</taxon>
        <taxon>Pristionchus</taxon>
    </lineage>
</organism>
<keyword evidence="2 5" id="KW-0812">Transmembrane</keyword>
<keyword evidence="8" id="KW-1185">Reference proteome</keyword>
<dbReference type="PANTHER" id="PTHR23017:SF44">
    <property type="entry name" value="G-PROTEIN COUPLED RECEPTORS FAMILY 1 PROFILE DOMAIN-CONTAINING PROTEIN"/>
    <property type="match status" value="1"/>
</dbReference>
<dbReference type="Pfam" id="PF10328">
    <property type="entry name" value="7TM_GPCR_Srx"/>
    <property type="match status" value="1"/>
</dbReference>
<dbReference type="EMBL" id="BTSY01000006">
    <property type="protein sequence ID" value="GMT33085.1"/>
    <property type="molecule type" value="Genomic_DNA"/>
</dbReference>
<feature type="transmembrane region" description="Helical" evidence="5">
    <location>
        <begin position="201"/>
        <end position="225"/>
    </location>
</feature>